<protein>
    <submittedName>
        <fullName evidence="4">Pentatricopeptide repeat-containing protein isoform A</fullName>
    </submittedName>
    <submittedName>
        <fullName evidence="5">Pentatricopeptide repeat-containing protein isoform B</fullName>
    </submittedName>
    <submittedName>
        <fullName evidence="6">Pentatricopeptide repeat-containing protein isoform C</fullName>
    </submittedName>
</protein>
<proteinExistence type="inferred from homology"/>
<dbReference type="InterPro" id="IPR050872">
    <property type="entry name" value="PPR_P_subfamily"/>
</dbReference>
<feature type="repeat" description="PPR" evidence="3">
    <location>
        <begin position="175"/>
        <end position="209"/>
    </location>
</feature>
<evidence type="ECO:0000313" key="7">
    <source>
        <dbReference type="Proteomes" id="UP000289340"/>
    </source>
</evidence>
<dbReference type="InterPro" id="IPR002885">
    <property type="entry name" value="PPR_rpt"/>
</dbReference>
<evidence type="ECO:0000256" key="1">
    <source>
        <dbReference type="ARBA" id="ARBA00007626"/>
    </source>
</evidence>
<feature type="repeat" description="PPR" evidence="3">
    <location>
        <begin position="56"/>
        <end position="90"/>
    </location>
</feature>
<sequence length="272" mass="30545">MRTEDEAKVLDLMVQEGEEPGTLTYNVVVNGLCKEDRVDDALRVVEMMAKKGKKPDVVTYNTLLKGLCGAAKIDEAMELWKLLLSEKFHVKLDVFTFNNLIQGLCKEGRVHDAAMIHYSMVEMWLQDVDVVFFNIIIDGTLKAGMLNLPRFSKLGMLYEAMALYEKMVSCGHVPDVVVFDSLLKGYGLKGETEKIISLLHQMADKDVVPDSKLTSTILACLCHMSRDLDVETILPKLSQQSEHTSKGATIKCHELLMKPNNVHPELKLYVAQ</sequence>
<evidence type="ECO:0000256" key="2">
    <source>
        <dbReference type="ARBA" id="ARBA00022737"/>
    </source>
</evidence>
<dbReference type="EMBL" id="QZWG01000018">
    <property type="protein sequence ID" value="RZB52807.1"/>
    <property type="molecule type" value="Genomic_DNA"/>
</dbReference>
<dbReference type="Gene3D" id="1.25.40.10">
    <property type="entry name" value="Tetratricopeptide repeat domain"/>
    <property type="match status" value="2"/>
</dbReference>
<dbReference type="PANTHER" id="PTHR46128">
    <property type="entry name" value="MITOCHONDRIAL GROUP I INTRON SPLICING FACTOR CCM1"/>
    <property type="match status" value="1"/>
</dbReference>
<name>A0A445FV76_GLYSO</name>
<reference evidence="6 7" key="1">
    <citation type="submission" date="2018-09" db="EMBL/GenBank/DDBJ databases">
        <title>A high-quality reference genome of wild soybean provides a powerful tool to mine soybean genomes.</title>
        <authorList>
            <person name="Xie M."/>
            <person name="Chung C.Y.L."/>
            <person name="Li M.-W."/>
            <person name="Wong F.-L."/>
            <person name="Chan T.-F."/>
            <person name="Lam H.-M."/>
        </authorList>
    </citation>
    <scope>NUCLEOTIDE SEQUENCE [LARGE SCALE GENOMIC DNA]</scope>
    <source>
        <strain evidence="7">cv. W05</strain>
        <tissue evidence="6">Hypocotyl of etiolated seedlings</tissue>
    </source>
</reference>
<accession>A0A445FV76</accession>
<feature type="repeat" description="PPR" evidence="3">
    <location>
        <begin position="93"/>
        <end position="123"/>
    </location>
</feature>
<keyword evidence="2" id="KW-0677">Repeat</keyword>
<dbReference type="NCBIfam" id="TIGR00756">
    <property type="entry name" value="PPR"/>
    <property type="match status" value="5"/>
</dbReference>
<dbReference type="Pfam" id="PF01535">
    <property type="entry name" value="PPR"/>
    <property type="match status" value="2"/>
</dbReference>
<dbReference type="InterPro" id="IPR011990">
    <property type="entry name" value="TPR-like_helical_dom_sf"/>
</dbReference>
<comment type="similarity">
    <text evidence="1">Belongs to the PPR family. P subfamily.</text>
</comment>
<dbReference type="EMBL" id="QZWG01000018">
    <property type="protein sequence ID" value="RZB52809.1"/>
    <property type="molecule type" value="Genomic_DNA"/>
</dbReference>
<dbReference type="EMBL" id="QZWG01000018">
    <property type="protein sequence ID" value="RZB52808.1"/>
    <property type="molecule type" value="Genomic_DNA"/>
</dbReference>
<evidence type="ECO:0000313" key="4">
    <source>
        <dbReference type="EMBL" id="RZB52807.1"/>
    </source>
</evidence>
<dbReference type="Pfam" id="PF12854">
    <property type="entry name" value="PPR_1"/>
    <property type="match status" value="1"/>
</dbReference>
<gene>
    <name evidence="6" type="ORF">D0Y65_049036</name>
</gene>
<dbReference type="PROSITE" id="PS51375">
    <property type="entry name" value="PPR"/>
    <property type="match status" value="4"/>
</dbReference>
<evidence type="ECO:0000313" key="5">
    <source>
        <dbReference type="EMBL" id="RZB52808.1"/>
    </source>
</evidence>
<evidence type="ECO:0000313" key="6">
    <source>
        <dbReference type="EMBL" id="RZB52809.1"/>
    </source>
</evidence>
<dbReference type="AlphaFoldDB" id="A0A445FV76"/>
<feature type="repeat" description="PPR" evidence="3">
    <location>
        <begin position="21"/>
        <end position="55"/>
    </location>
</feature>
<dbReference type="Proteomes" id="UP000289340">
    <property type="component" value="Chromosome 18"/>
</dbReference>
<evidence type="ECO:0000256" key="3">
    <source>
        <dbReference type="PROSITE-ProRule" id="PRU00708"/>
    </source>
</evidence>
<dbReference type="PANTHER" id="PTHR46128:SF211">
    <property type="entry name" value="PENTACOTRIPEPTIDE-REPEAT REGION OF PRORP DOMAIN-CONTAINING PROTEIN"/>
    <property type="match status" value="1"/>
</dbReference>
<organism evidence="6 7">
    <name type="scientific">Glycine soja</name>
    <name type="common">Wild soybean</name>
    <dbReference type="NCBI Taxonomy" id="3848"/>
    <lineage>
        <taxon>Eukaryota</taxon>
        <taxon>Viridiplantae</taxon>
        <taxon>Streptophyta</taxon>
        <taxon>Embryophyta</taxon>
        <taxon>Tracheophyta</taxon>
        <taxon>Spermatophyta</taxon>
        <taxon>Magnoliopsida</taxon>
        <taxon>eudicotyledons</taxon>
        <taxon>Gunneridae</taxon>
        <taxon>Pentapetalae</taxon>
        <taxon>rosids</taxon>
        <taxon>fabids</taxon>
        <taxon>Fabales</taxon>
        <taxon>Fabaceae</taxon>
        <taxon>Papilionoideae</taxon>
        <taxon>50 kb inversion clade</taxon>
        <taxon>NPAAA clade</taxon>
        <taxon>indigoferoid/millettioid clade</taxon>
        <taxon>Phaseoleae</taxon>
        <taxon>Glycine</taxon>
        <taxon>Glycine subgen. Soja</taxon>
    </lineage>
</organism>
<comment type="caution">
    <text evidence="6">The sequence shown here is derived from an EMBL/GenBank/DDBJ whole genome shotgun (WGS) entry which is preliminary data.</text>
</comment>
<dbReference type="Pfam" id="PF13041">
    <property type="entry name" value="PPR_2"/>
    <property type="match status" value="1"/>
</dbReference>
<keyword evidence="7" id="KW-1185">Reference proteome</keyword>